<dbReference type="RefSeq" id="XP_021802636.1">
    <property type="nucleotide sequence ID" value="XM_021946944.1"/>
</dbReference>
<dbReference type="PANTHER" id="PTHR43198:SF9">
    <property type="entry name" value="AMINOPYRIMIDINE AMINOHYDROLASE, MITOCHONDRIAL ISOFORM X1-RELATED"/>
    <property type="match status" value="1"/>
</dbReference>
<dbReference type="Gene3D" id="1.20.910.10">
    <property type="entry name" value="Heme oxygenase-like"/>
    <property type="match status" value="1"/>
</dbReference>
<dbReference type="Proteomes" id="UP000515124">
    <property type="component" value="Unplaced"/>
</dbReference>
<gene>
    <name evidence="2" type="primary">LOC110746706</name>
</gene>
<organism evidence="1 2">
    <name type="scientific">Prunus avium</name>
    <name type="common">Cherry</name>
    <name type="synonym">Cerasus avium</name>
    <dbReference type="NCBI Taxonomy" id="42229"/>
    <lineage>
        <taxon>Eukaryota</taxon>
        <taxon>Viridiplantae</taxon>
        <taxon>Streptophyta</taxon>
        <taxon>Embryophyta</taxon>
        <taxon>Tracheophyta</taxon>
        <taxon>Spermatophyta</taxon>
        <taxon>Magnoliopsida</taxon>
        <taxon>eudicotyledons</taxon>
        <taxon>Gunneridae</taxon>
        <taxon>Pentapetalae</taxon>
        <taxon>rosids</taxon>
        <taxon>fabids</taxon>
        <taxon>Rosales</taxon>
        <taxon>Rosaceae</taxon>
        <taxon>Amygdaloideae</taxon>
        <taxon>Amygdaleae</taxon>
        <taxon>Prunus</taxon>
    </lineage>
</organism>
<keyword evidence="1" id="KW-1185">Reference proteome</keyword>
<dbReference type="AlphaFoldDB" id="A0A6P5RNQ9"/>
<dbReference type="SUPFAM" id="SSF48613">
    <property type="entry name" value="Heme oxygenase-like"/>
    <property type="match status" value="1"/>
</dbReference>
<evidence type="ECO:0000313" key="1">
    <source>
        <dbReference type="Proteomes" id="UP000515124"/>
    </source>
</evidence>
<proteinExistence type="predicted"/>
<protein>
    <submittedName>
        <fullName evidence="2">Bifunctional TH2 protein, mitochondrial-like</fullName>
    </submittedName>
</protein>
<dbReference type="InterPro" id="IPR050967">
    <property type="entry name" value="Thiamine_Salvage_TenA"/>
</dbReference>
<dbReference type="GeneID" id="110746706"/>
<reference evidence="2" key="1">
    <citation type="submission" date="2025-08" db="UniProtKB">
        <authorList>
            <consortium name="RefSeq"/>
        </authorList>
    </citation>
    <scope>IDENTIFICATION</scope>
</reference>
<dbReference type="PANTHER" id="PTHR43198">
    <property type="entry name" value="BIFUNCTIONAL TH2 PROTEIN"/>
    <property type="match status" value="1"/>
</dbReference>
<sequence>MPSFESQDNHFWSRARHFELTDEQIANANVIHQLVKDTEFYFLSAIYSPFSLKMYTGSLPLETYEFYRALELHIMQKLIEAFSILRETCNGYDAHILLQLEAQLSGEAKHRLETELIAKLNEEDLPEAVSIFTEELLMQAELSVVGSSDDQTIAYTVATVAAWLRLYHVIGQHFMNWIRGKIEGNHLYQDWFDRGWFKFFGCVHRNWFDFYASAEFKELVVQTEFLLDQSCQNLSKVQLQILDNRYRTSLKDAVSFFSHESVHASVRAVVPILAKPPKRSDVYLICQLASVISFKQNCSPSYDSGLLVELEPNYQNLVKSLTPIVSVVGFDNVKVGEVFDSLSQLREILYRNVEESQKLVGIDRRHMHKTSCENVSVNPDFISLINKLHNKEDFNGFVHVYSLDFSSDFVSNIFETEMSRGLLHCSANQIFWHNEEGISTGQVSRVLKYPGHLALLPTILLPECITICVGCVVDDLPCLLKADIGIVVEPAESLIALGNNFGVKFLPLLDMLLMKQKDCDIGEVVGWKHQGSGLLFVGRNWCDVAAFICTLHDVQ</sequence>
<dbReference type="KEGG" id="pavi:110746706"/>
<accession>A0A6P5RNQ9</accession>
<dbReference type="GO" id="GO:0005829">
    <property type="term" value="C:cytosol"/>
    <property type="evidence" value="ECO:0007669"/>
    <property type="project" value="TreeGrafter"/>
</dbReference>
<evidence type="ECO:0000313" key="2">
    <source>
        <dbReference type="RefSeq" id="XP_021802636.1"/>
    </source>
</evidence>
<dbReference type="InterPro" id="IPR016084">
    <property type="entry name" value="Haem_Oase-like_multi-hlx"/>
</dbReference>
<name>A0A6P5RNQ9_PRUAV</name>